<proteinExistence type="predicted"/>
<accession>A0ABX3BPI4</accession>
<evidence type="ECO:0000313" key="2">
    <source>
        <dbReference type="Proteomes" id="UP000175677"/>
    </source>
</evidence>
<keyword evidence="2" id="KW-1185">Reference proteome</keyword>
<sequence length="74" mass="8262">MTTQSMILDCQELAYDLRDQIHALETLDDLLSSFNGREQIDSGGVARLIRAIANTASKQIEQLDVLLEDLKTVN</sequence>
<name>A0ABX3BPI4_9PAST</name>
<reference evidence="1 2" key="1">
    <citation type="submission" date="2016-08" db="EMBL/GenBank/DDBJ databases">
        <authorList>
            <person name="Eshaghi A."/>
            <person name="Soares D."/>
            <person name="Kus J."/>
            <person name="Richardson D."/>
            <person name="Li A."/>
            <person name="Patel S.N."/>
        </authorList>
    </citation>
    <scope>NUCLEOTIDE SEQUENCE [LARGE SCALE GENOMIC DNA]</scope>
    <source>
        <strain evidence="1 2">C860</strain>
    </source>
</reference>
<dbReference type="Proteomes" id="UP000175677">
    <property type="component" value="Unassembled WGS sequence"/>
</dbReference>
<organism evidence="1 2">
    <name type="scientific">Haemophilus quentini</name>
    <dbReference type="NCBI Taxonomy" id="123834"/>
    <lineage>
        <taxon>Bacteria</taxon>
        <taxon>Pseudomonadati</taxon>
        <taxon>Pseudomonadota</taxon>
        <taxon>Gammaproteobacteria</taxon>
        <taxon>Pasteurellales</taxon>
        <taxon>Pasteurellaceae</taxon>
        <taxon>Haemophilus</taxon>
    </lineage>
</organism>
<gene>
    <name evidence="1" type="ORF">BFQ30_00950</name>
</gene>
<evidence type="ECO:0000313" key="1">
    <source>
        <dbReference type="EMBL" id="OEY77044.1"/>
    </source>
</evidence>
<comment type="caution">
    <text evidence="1">The sequence shown here is derived from an EMBL/GenBank/DDBJ whole genome shotgun (WGS) entry which is preliminary data.</text>
</comment>
<dbReference type="RefSeq" id="WP_005640520.1">
    <property type="nucleotide sequence ID" value="NZ_MCII02000007.1"/>
</dbReference>
<dbReference type="EMBL" id="MDJC01000012">
    <property type="protein sequence ID" value="OEY77044.1"/>
    <property type="molecule type" value="Genomic_DNA"/>
</dbReference>
<protein>
    <submittedName>
        <fullName evidence="1">Uncharacterized protein</fullName>
    </submittedName>
</protein>